<proteinExistence type="predicted"/>
<sequence>MGTPPSRGGLGQVQDHDDPGAVAISPAMIHSCASTISNSKCSPDYPWLQWPQPSLAGPPLWVFLLTASSQDSGSVPKPLTQSEARDCGRGSLSQFHVEQSCGLELRYAHIRAGYGQGAGHVAR</sequence>
<reference evidence="2" key="1">
    <citation type="journal article" date="2012" name="MBio">
        <title>Comparative genome analysis of Trichophyton rubrum and related dermatophytes reveals candidate genes involved in infection.</title>
        <authorList>
            <person name="Martinez D.A."/>
            <person name="Oliver B.G."/>
            <person name="Graeser Y."/>
            <person name="Goldberg J.M."/>
            <person name="Li W."/>
            <person name="Martinez-Rossi N.M."/>
            <person name="Monod M."/>
            <person name="Shelest E."/>
            <person name="Barton R.C."/>
            <person name="Birch E."/>
            <person name="Brakhage A.A."/>
            <person name="Chen Z."/>
            <person name="Gurr S.J."/>
            <person name="Heiman D."/>
            <person name="Heitman J."/>
            <person name="Kosti I."/>
            <person name="Rossi A."/>
            <person name="Saif S."/>
            <person name="Samalova M."/>
            <person name="Saunders C.W."/>
            <person name="Shea T."/>
            <person name="Summerbell R.C."/>
            <person name="Xu J."/>
            <person name="Young S."/>
            <person name="Zeng Q."/>
            <person name="Birren B.W."/>
            <person name="Cuomo C.A."/>
            <person name="White T.C."/>
        </authorList>
    </citation>
    <scope>NUCLEOTIDE SEQUENCE [LARGE SCALE GENOMIC DNA]</scope>
    <source>
        <strain evidence="2">CBS 112818</strain>
    </source>
</reference>
<keyword evidence="2" id="KW-1185">Reference proteome</keyword>
<dbReference type="AlphaFoldDB" id="F2S6L7"/>
<organism evidence="1 2">
    <name type="scientific">Trichophyton tonsurans (strain CBS 112818)</name>
    <name type="common">Scalp ringworm fungus</name>
    <dbReference type="NCBI Taxonomy" id="647933"/>
    <lineage>
        <taxon>Eukaryota</taxon>
        <taxon>Fungi</taxon>
        <taxon>Dikarya</taxon>
        <taxon>Ascomycota</taxon>
        <taxon>Pezizomycotina</taxon>
        <taxon>Eurotiomycetes</taxon>
        <taxon>Eurotiomycetidae</taxon>
        <taxon>Onygenales</taxon>
        <taxon>Arthrodermataceae</taxon>
        <taxon>Trichophyton</taxon>
    </lineage>
</organism>
<accession>F2S6L7</accession>
<gene>
    <name evidence="1" type="ORF">TESG_06655</name>
</gene>
<name>F2S6L7_TRIT1</name>
<dbReference type="Proteomes" id="UP000009172">
    <property type="component" value="Unassembled WGS sequence"/>
</dbReference>
<dbReference type="HOGENOM" id="CLU_2016879_0_0_1"/>
<protein>
    <submittedName>
        <fullName evidence="1">Uncharacterized protein</fullName>
    </submittedName>
</protein>
<evidence type="ECO:0000313" key="1">
    <source>
        <dbReference type="EMBL" id="EGD99216.1"/>
    </source>
</evidence>
<evidence type="ECO:0000313" key="2">
    <source>
        <dbReference type="Proteomes" id="UP000009172"/>
    </source>
</evidence>
<dbReference type="EMBL" id="GG698519">
    <property type="protein sequence ID" value="EGD99216.1"/>
    <property type="molecule type" value="Genomic_DNA"/>
</dbReference>